<keyword evidence="2" id="KW-0863">Zinc-finger</keyword>
<keyword evidence="4" id="KW-0812">Transmembrane</keyword>
<keyword evidence="6" id="KW-1185">Reference proteome</keyword>
<dbReference type="GO" id="GO:0008270">
    <property type="term" value="F:zinc ion binding"/>
    <property type="evidence" value="ECO:0007669"/>
    <property type="project" value="UniProtKB-KW"/>
</dbReference>
<proteinExistence type="predicted"/>
<dbReference type="GO" id="GO:0016567">
    <property type="term" value="P:protein ubiquitination"/>
    <property type="evidence" value="ECO:0007669"/>
    <property type="project" value="UniProtKB-UniPathway"/>
</dbReference>
<dbReference type="PANTHER" id="PTHR46675:SF4">
    <property type="entry name" value="E3 UBIQUITIN-PROTEIN LIGASE RNF182"/>
    <property type="match status" value="1"/>
</dbReference>
<name>A0A4W3JIJ3_CALMI</name>
<keyword evidence="4" id="KW-0472">Membrane</keyword>
<evidence type="ECO:0000256" key="1">
    <source>
        <dbReference type="ARBA" id="ARBA00022723"/>
    </source>
</evidence>
<dbReference type="SUPFAM" id="SSF57850">
    <property type="entry name" value="RING/U-box"/>
    <property type="match status" value="1"/>
</dbReference>
<reference evidence="5" key="5">
    <citation type="submission" date="2025-09" db="UniProtKB">
        <authorList>
            <consortium name="Ensembl"/>
        </authorList>
    </citation>
    <scope>IDENTIFICATION</scope>
</reference>
<reference evidence="6" key="1">
    <citation type="journal article" date="2006" name="Science">
        <title>Ancient noncoding elements conserved in the human genome.</title>
        <authorList>
            <person name="Venkatesh B."/>
            <person name="Kirkness E.F."/>
            <person name="Loh Y.H."/>
            <person name="Halpern A.L."/>
            <person name="Lee A.P."/>
            <person name="Johnson J."/>
            <person name="Dandona N."/>
            <person name="Viswanathan L.D."/>
            <person name="Tay A."/>
            <person name="Venter J.C."/>
            <person name="Strausberg R.L."/>
            <person name="Brenner S."/>
        </authorList>
    </citation>
    <scope>NUCLEOTIDE SEQUENCE [LARGE SCALE GENOMIC DNA]</scope>
</reference>
<keyword evidence="1" id="KW-0479">Metal-binding</keyword>
<dbReference type="InParanoid" id="A0A4W3JIJ3"/>
<dbReference type="Proteomes" id="UP000314986">
    <property type="component" value="Unassembled WGS sequence"/>
</dbReference>
<sequence>QCPKGGDGIEVIMASPGSEQKGIVRKESLPETHCLVCCCHYDVLIRKPKVLTCQHVFCAVCLQVLARNDEDCWVVSYPLCRTRTLVSQGAVFNLLDQEELFELIHDRSPAKPEDYPELLLIPHLLTLNQGSTTLIGSTEEGSKVGEGDRREVGVEHLSVLLVVFLITLILVLQVTDKVFLVWGLCLMAVICYLIFFIVCFMSRKRREISPSNQVLHQTNITVITRSQ</sequence>
<dbReference type="GeneTree" id="ENSGT00960000190452"/>
<reference evidence="5" key="4">
    <citation type="submission" date="2025-08" db="UniProtKB">
        <authorList>
            <consortium name="Ensembl"/>
        </authorList>
    </citation>
    <scope>IDENTIFICATION</scope>
</reference>
<dbReference type="PANTHER" id="PTHR46675">
    <property type="entry name" value="E3 UBIQUITIN-PROTEIN LIGASE RNF182"/>
    <property type="match status" value="1"/>
</dbReference>
<keyword evidence="3" id="KW-0862">Zinc</keyword>
<dbReference type="UniPathway" id="UPA00143"/>
<evidence type="ECO:0000256" key="4">
    <source>
        <dbReference type="SAM" id="Phobius"/>
    </source>
</evidence>
<evidence type="ECO:0000313" key="6">
    <source>
        <dbReference type="Proteomes" id="UP000314986"/>
    </source>
</evidence>
<dbReference type="Ensembl" id="ENSCMIT00000042898.1">
    <property type="protein sequence ID" value="ENSCMIP00000042287.1"/>
    <property type="gene ID" value="ENSCMIG00000017579.1"/>
</dbReference>
<feature type="transmembrane region" description="Helical" evidence="4">
    <location>
        <begin position="180"/>
        <end position="201"/>
    </location>
</feature>
<dbReference type="PROSITE" id="PS00518">
    <property type="entry name" value="ZF_RING_1"/>
    <property type="match status" value="1"/>
</dbReference>
<organism evidence="5 6">
    <name type="scientific">Callorhinchus milii</name>
    <name type="common">Ghost shark</name>
    <dbReference type="NCBI Taxonomy" id="7868"/>
    <lineage>
        <taxon>Eukaryota</taxon>
        <taxon>Metazoa</taxon>
        <taxon>Chordata</taxon>
        <taxon>Craniata</taxon>
        <taxon>Vertebrata</taxon>
        <taxon>Chondrichthyes</taxon>
        <taxon>Holocephali</taxon>
        <taxon>Chimaeriformes</taxon>
        <taxon>Callorhinchidae</taxon>
        <taxon>Callorhinchus</taxon>
    </lineage>
</organism>
<reference evidence="6" key="3">
    <citation type="journal article" date="2014" name="Nature">
        <title>Elephant shark genome provides unique insights into gnathostome evolution.</title>
        <authorList>
            <consortium name="International Elephant Shark Genome Sequencing Consortium"/>
            <person name="Venkatesh B."/>
            <person name="Lee A.P."/>
            <person name="Ravi V."/>
            <person name="Maurya A.K."/>
            <person name="Lian M.M."/>
            <person name="Swann J.B."/>
            <person name="Ohta Y."/>
            <person name="Flajnik M.F."/>
            <person name="Sutoh Y."/>
            <person name="Kasahara M."/>
            <person name="Hoon S."/>
            <person name="Gangu V."/>
            <person name="Roy S.W."/>
            <person name="Irimia M."/>
            <person name="Korzh V."/>
            <person name="Kondrychyn I."/>
            <person name="Lim Z.W."/>
            <person name="Tay B.H."/>
            <person name="Tohari S."/>
            <person name="Kong K.W."/>
            <person name="Ho S."/>
            <person name="Lorente-Galdos B."/>
            <person name="Quilez J."/>
            <person name="Marques-Bonet T."/>
            <person name="Raney B.J."/>
            <person name="Ingham P.W."/>
            <person name="Tay A."/>
            <person name="Hillier L.W."/>
            <person name="Minx P."/>
            <person name="Boehm T."/>
            <person name="Wilson R.K."/>
            <person name="Brenner S."/>
            <person name="Warren W.C."/>
        </authorList>
    </citation>
    <scope>NUCLEOTIDE SEQUENCE [LARGE SCALE GENOMIC DNA]</scope>
</reference>
<evidence type="ECO:0000313" key="5">
    <source>
        <dbReference type="Ensembl" id="ENSCMIP00000042287.1"/>
    </source>
</evidence>
<accession>A0A4W3JIJ3</accession>
<dbReference type="Gene3D" id="3.30.40.10">
    <property type="entry name" value="Zinc/RING finger domain, C3HC4 (zinc finger)"/>
    <property type="match status" value="1"/>
</dbReference>
<dbReference type="InterPro" id="IPR042285">
    <property type="entry name" value="RNF182"/>
</dbReference>
<evidence type="ECO:0000256" key="2">
    <source>
        <dbReference type="ARBA" id="ARBA00022771"/>
    </source>
</evidence>
<feature type="transmembrane region" description="Helical" evidence="4">
    <location>
        <begin position="157"/>
        <end position="174"/>
    </location>
</feature>
<keyword evidence="4" id="KW-1133">Transmembrane helix</keyword>
<dbReference type="InterPro" id="IPR013083">
    <property type="entry name" value="Znf_RING/FYVE/PHD"/>
</dbReference>
<evidence type="ECO:0000256" key="3">
    <source>
        <dbReference type="ARBA" id="ARBA00022833"/>
    </source>
</evidence>
<dbReference type="AlphaFoldDB" id="A0A4W3JIJ3"/>
<protein>
    <submittedName>
        <fullName evidence="5">Uncharacterized protein</fullName>
    </submittedName>
</protein>
<reference evidence="6" key="2">
    <citation type="journal article" date="2007" name="PLoS Biol.">
        <title>Survey sequencing and comparative analysis of the elephant shark (Callorhinchus milii) genome.</title>
        <authorList>
            <person name="Venkatesh B."/>
            <person name="Kirkness E.F."/>
            <person name="Loh Y.H."/>
            <person name="Halpern A.L."/>
            <person name="Lee A.P."/>
            <person name="Johnson J."/>
            <person name="Dandona N."/>
            <person name="Viswanathan L.D."/>
            <person name="Tay A."/>
            <person name="Venter J.C."/>
            <person name="Strausberg R.L."/>
            <person name="Brenner S."/>
        </authorList>
    </citation>
    <scope>NUCLEOTIDE SEQUENCE [LARGE SCALE GENOMIC DNA]</scope>
</reference>
<dbReference type="InterPro" id="IPR017907">
    <property type="entry name" value="Znf_RING_CS"/>
</dbReference>
<dbReference type="OMA" id="EVQLCPQ"/>